<name>A0A853DFG5_9MICO</name>
<keyword evidence="1" id="KW-0812">Transmembrane</keyword>
<protein>
    <recommendedName>
        <fullName evidence="4">TadE-like protein</fullName>
    </recommendedName>
</protein>
<keyword evidence="1" id="KW-0472">Membrane</keyword>
<evidence type="ECO:0000256" key="1">
    <source>
        <dbReference type="SAM" id="Phobius"/>
    </source>
</evidence>
<dbReference type="AlphaFoldDB" id="A0A853DFG5"/>
<keyword evidence="1" id="KW-1133">Transmembrane helix</keyword>
<dbReference type="NCBIfam" id="NF041390">
    <property type="entry name" value="TadE_Rv3655c"/>
    <property type="match status" value="1"/>
</dbReference>
<evidence type="ECO:0000313" key="2">
    <source>
        <dbReference type="EMBL" id="NYJ73410.1"/>
    </source>
</evidence>
<proteinExistence type="predicted"/>
<evidence type="ECO:0008006" key="4">
    <source>
        <dbReference type="Google" id="ProtNLM"/>
    </source>
</evidence>
<accession>A0A853DFG5</accession>
<dbReference type="RefSeq" id="WP_179478658.1">
    <property type="nucleotide sequence ID" value="NZ_JACCFW010000001.1"/>
</dbReference>
<organism evidence="2 3">
    <name type="scientific">Allobranchiibius huperziae</name>
    <dbReference type="NCBI Taxonomy" id="1874116"/>
    <lineage>
        <taxon>Bacteria</taxon>
        <taxon>Bacillati</taxon>
        <taxon>Actinomycetota</taxon>
        <taxon>Actinomycetes</taxon>
        <taxon>Micrococcales</taxon>
        <taxon>Dermacoccaceae</taxon>
        <taxon>Allobranchiibius</taxon>
    </lineage>
</organism>
<comment type="caution">
    <text evidence="2">The sequence shown here is derived from an EMBL/GenBank/DDBJ whole genome shotgun (WGS) entry which is preliminary data.</text>
</comment>
<dbReference type="EMBL" id="JACCFW010000001">
    <property type="protein sequence ID" value="NYJ73410.1"/>
    <property type="molecule type" value="Genomic_DNA"/>
</dbReference>
<dbReference type="Proteomes" id="UP000571817">
    <property type="component" value="Unassembled WGS sequence"/>
</dbReference>
<feature type="transmembrane region" description="Helical" evidence="1">
    <location>
        <begin position="20"/>
        <end position="39"/>
    </location>
</feature>
<reference evidence="2 3" key="1">
    <citation type="submission" date="2020-07" db="EMBL/GenBank/DDBJ databases">
        <title>Sequencing the genomes of 1000 actinobacteria strains.</title>
        <authorList>
            <person name="Klenk H.-P."/>
        </authorList>
    </citation>
    <scope>NUCLEOTIDE SEQUENCE [LARGE SCALE GENOMIC DNA]</scope>
    <source>
        <strain evidence="2 3">DSM 29531</strain>
    </source>
</reference>
<keyword evidence="3" id="KW-1185">Reference proteome</keyword>
<sequence length="121" mass="12222">MTPRARRADAGMVSAELAVALPAVVFVMLVALGALMVGVDQIRCTDAARVAARAAARGDPVDAVRRDGIRAAPPGSSVAVQLDGDLVRVTVTTPVRGPFGWVAGSGSLHATGVAQQEAAPP</sequence>
<dbReference type="InterPro" id="IPR049790">
    <property type="entry name" value="Rv3655c/TadE"/>
</dbReference>
<gene>
    <name evidence="2" type="ORF">HNR15_000373</name>
</gene>
<evidence type="ECO:0000313" key="3">
    <source>
        <dbReference type="Proteomes" id="UP000571817"/>
    </source>
</evidence>